<organism evidence="2">
    <name type="scientific">Fusarium oxysporum (strain Fo5176)</name>
    <name type="common">Fusarium vascular wilt</name>
    <dbReference type="NCBI Taxonomy" id="660025"/>
    <lineage>
        <taxon>Eukaryota</taxon>
        <taxon>Fungi</taxon>
        <taxon>Dikarya</taxon>
        <taxon>Ascomycota</taxon>
        <taxon>Pezizomycotina</taxon>
        <taxon>Sordariomycetes</taxon>
        <taxon>Hypocreomycetidae</taxon>
        <taxon>Hypocreales</taxon>
        <taxon>Nectriaceae</taxon>
        <taxon>Fusarium</taxon>
        <taxon>Fusarium oxysporum species complex</taxon>
    </lineage>
</organism>
<feature type="region of interest" description="Disordered" evidence="1">
    <location>
        <begin position="1"/>
        <end position="128"/>
    </location>
</feature>
<reference evidence="2" key="1">
    <citation type="journal article" date="2012" name="Mol. Plant Microbe Interact.">
        <title>A highly conserved effector in Fusarium oxysporum is required for full virulence on Arabidopsis.</title>
        <authorList>
            <person name="Thatcher L.F."/>
            <person name="Gardiner D.M."/>
            <person name="Kazan K."/>
            <person name="Manners J."/>
        </authorList>
    </citation>
    <scope>NUCLEOTIDE SEQUENCE [LARGE SCALE GENOMIC DNA]</scope>
    <source>
        <strain evidence="2">Fo5176</strain>
    </source>
</reference>
<gene>
    <name evidence="2" type="ORF">FOXB_12854</name>
</gene>
<comment type="caution">
    <text evidence="2">The sequence shown here is derived from an EMBL/GenBank/DDBJ whole genome shotgun (WGS) entry which is preliminary data.</text>
</comment>
<dbReference type="OrthoDB" id="10332863at2759"/>
<sequence>MAAKDGGETDEQGQVPSGEAATSLTGPGHNDPILMKPLPRQSQGARGPGSSDLSPSTFISLVELSGGGPSTDNSGLEVLSGAGAVSEKPKASTQATTVREEDSAGAGRRDVRNCTRSGVEYNAKETSN</sequence>
<name>F9G2H2_FUSOF</name>
<evidence type="ECO:0000313" key="2">
    <source>
        <dbReference type="EMBL" id="EGU76641.1"/>
    </source>
</evidence>
<dbReference type="EMBL" id="AFQF01003246">
    <property type="protein sequence ID" value="EGU76641.1"/>
    <property type="molecule type" value="Genomic_DNA"/>
</dbReference>
<feature type="compositionally biased region" description="Polar residues" evidence="1">
    <location>
        <begin position="12"/>
        <end position="25"/>
    </location>
</feature>
<accession>F9G2H2</accession>
<dbReference type="AlphaFoldDB" id="F9G2H2"/>
<proteinExistence type="predicted"/>
<evidence type="ECO:0000256" key="1">
    <source>
        <dbReference type="SAM" id="MobiDB-lite"/>
    </source>
</evidence>
<protein>
    <submittedName>
        <fullName evidence="2">Uncharacterized protein</fullName>
    </submittedName>
</protein>
<feature type="compositionally biased region" description="Basic and acidic residues" evidence="1">
    <location>
        <begin position="98"/>
        <end position="113"/>
    </location>
</feature>